<feature type="compositionally biased region" description="Basic and acidic residues" evidence="1">
    <location>
        <begin position="1"/>
        <end position="12"/>
    </location>
</feature>
<keyword evidence="2" id="KW-0812">Transmembrane</keyword>
<dbReference type="OrthoDB" id="5739852at2"/>
<keyword evidence="2" id="KW-0472">Membrane</keyword>
<name>A0A1A6C4U0_9GAMM</name>
<dbReference type="InterPro" id="IPR007470">
    <property type="entry name" value="HemX"/>
</dbReference>
<dbReference type="PANTHER" id="PTHR38043">
    <property type="entry name" value="PROTEIN HEMX"/>
    <property type="match status" value="1"/>
</dbReference>
<organism evidence="3 4">
    <name type="scientific">Acidihalobacter prosperus</name>
    <dbReference type="NCBI Taxonomy" id="160660"/>
    <lineage>
        <taxon>Bacteria</taxon>
        <taxon>Pseudomonadati</taxon>
        <taxon>Pseudomonadota</taxon>
        <taxon>Gammaproteobacteria</taxon>
        <taxon>Chromatiales</taxon>
        <taxon>Ectothiorhodospiraceae</taxon>
        <taxon>Acidihalobacter</taxon>
    </lineage>
</organism>
<keyword evidence="4" id="KW-1185">Reference proteome</keyword>
<reference evidence="3 4" key="1">
    <citation type="journal article" date="2014" name="Genome Announc.">
        <title>Draft Genome Sequence of the Iron-Oxidizing, Acidophilic, and Halotolerant 'Thiobacillus prosperus' Type Strain DSM 5130.</title>
        <authorList>
            <person name="Ossandon F.J."/>
            <person name="Cardenas J.P."/>
            <person name="Corbett M."/>
            <person name="Quatrini R."/>
            <person name="Holmes D.S."/>
            <person name="Watkin E."/>
        </authorList>
    </citation>
    <scope>NUCLEOTIDE SEQUENCE [LARGE SCALE GENOMIC DNA]</scope>
    <source>
        <strain evidence="3 4">DSM 5130</strain>
    </source>
</reference>
<dbReference type="EMBL" id="JQSG02000003">
    <property type="protein sequence ID" value="OBS09586.1"/>
    <property type="molecule type" value="Genomic_DNA"/>
</dbReference>
<evidence type="ECO:0000313" key="3">
    <source>
        <dbReference type="EMBL" id="OBS09586.1"/>
    </source>
</evidence>
<evidence type="ECO:0000256" key="1">
    <source>
        <dbReference type="SAM" id="MobiDB-lite"/>
    </source>
</evidence>
<keyword evidence="2" id="KW-1133">Transmembrane helix</keyword>
<dbReference type="RefSeq" id="WP_052064107.1">
    <property type="nucleotide sequence ID" value="NZ_JQSG02000003.1"/>
</dbReference>
<gene>
    <name evidence="3" type="ORF">Thpro_021914</name>
</gene>
<comment type="caution">
    <text evidence="3">The sequence shown here is derived from an EMBL/GenBank/DDBJ whole genome shotgun (WGS) entry which is preliminary data.</text>
</comment>
<feature type="region of interest" description="Disordered" evidence="1">
    <location>
        <begin position="1"/>
        <end position="51"/>
    </location>
</feature>
<proteinExistence type="predicted"/>
<protein>
    <recommendedName>
        <fullName evidence="5">Uroporphyrin-3 C-methyltransferase</fullName>
    </recommendedName>
</protein>
<evidence type="ECO:0000256" key="2">
    <source>
        <dbReference type="SAM" id="Phobius"/>
    </source>
</evidence>
<dbReference type="Proteomes" id="UP000029273">
    <property type="component" value="Unassembled WGS sequence"/>
</dbReference>
<dbReference type="PANTHER" id="PTHR38043:SF1">
    <property type="entry name" value="PROTEIN HEMX"/>
    <property type="match status" value="1"/>
</dbReference>
<dbReference type="AlphaFoldDB" id="A0A1A6C4U0"/>
<sequence>MTSEASEPKRGDQAAPDALTPTTAQDAPATEPPAADDAATDAGETPTPPRASASGRVALVLALLALILLAAGGGAGYWAWSQFRHTMDMQAATLAQLRETLDSKASESSLADLDQQTRQLDAQQQAQSHALKSLNQALQQSQVLNQRDQRGWTVSEVEYLMRIARYRLDLLHDVHGAVAALTQADQRLAHLGDPDLLPVRQALAAEIQSLRDYQAPDKVGILLQLNQILSHIVLPTPLGTALLDRGDATATPVHAETTKKPGGFRGFIEAVWHSISEHVSIRHYPQRVNDLAVITTQAQAAQSLYLYLENARAAVLAGDNGAYHQALAHVMDALHQGNGDQALRSGLLSTLDKLNAVDLAPPLPSLGEALKRLRHLAAAAPAGGPSA</sequence>
<feature type="transmembrane region" description="Helical" evidence="2">
    <location>
        <begin position="57"/>
        <end position="80"/>
    </location>
</feature>
<evidence type="ECO:0008006" key="5">
    <source>
        <dbReference type="Google" id="ProtNLM"/>
    </source>
</evidence>
<dbReference type="Pfam" id="PF04375">
    <property type="entry name" value="HemX"/>
    <property type="match status" value="1"/>
</dbReference>
<accession>A0A1A6C4U0</accession>
<feature type="compositionally biased region" description="Low complexity" evidence="1">
    <location>
        <begin position="13"/>
        <end position="51"/>
    </location>
</feature>
<evidence type="ECO:0000313" key="4">
    <source>
        <dbReference type="Proteomes" id="UP000029273"/>
    </source>
</evidence>